<name>A0A1Y3BGA2_EURMA</name>
<dbReference type="InterPro" id="IPR036273">
    <property type="entry name" value="CRAL/TRIO_N_dom_sf"/>
</dbReference>
<evidence type="ECO:0000313" key="4">
    <source>
        <dbReference type="Proteomes" id="UP000194236"/>
    </source>
</evidence>
<evidence type="ECO:0000313" key="3">
    <source>
        <dbReference type="EMBL" id="OTF79961.1"/>
    </source>
</evidence>
<dbReference type="InterPro" id="IPR036865">
    <property type="entry name" value="CRAL-TRIO_dom_sf"/>
</dbReference>
<organism evidence="3 4">
    <name type="scientific">Euroglyphus maynei</name>
    <name type="common">Mayne's house dust mite</name>
    <dbReference type="NCBI Taxonomy" id="6958"/>
    <lineage>
        <taxon>Eukaryota</taxon>
        <taxon>Metazoa</taxon>
        <taxon>Ecdysozoa</taxon>
        <taxon>Arthropoda</taxon>
        <taxon>Chelicerata</taxon>
        <taxon>Arachnida</taxon>
        <taxon>Acari</taxon>
        <taxon>Acariformes</taxon>
        <taxon>Sarcoptiformes</taxon>
        <taxon>Astigmata</taxon>
        <taxon>Psoroptidia</taxon>
        <taxon>Analgoidea</taxon>
        <taxon>Pyroglyphidae</taxon>
        <taxon>Pyroglyphinae</taxon>
        <taxon>Euroglyphus</taxon>
    </lineage>
</organism>
<dbReference type="CDD" id="cd00170">
    <property type="entry name" value="SEC14"/>
    <property type="match status" value="1"/>
</dbReference>
<dbReference type="SUPFAM" id="SSF52087">
    <property type="entry name" value="CRAL/TRIO domain"/>
    <property type="match status" value="1"/>
</dbReference>
<dbReference type="GO" id="GO:0140284">
    <property type="term" value="C:endoplasmic reticulum-endosome membrane contact site"/>
    <property type="evidence" value="ECO:0007669"/>
    <property type="project" value="TreeGrafter"/>
</dbReference>
<accession>A0A1Y3BGA2</accession>
<dbReference type="PANTHER" id="PTHR46384">
    <property type="entry name" value="MOTILE SPERM DOMAIN-CONTAINING PROTEIN 2"/>
    <property type="match status" value="1"/>
</dbReference>
<feature type="region of interest" description="Disordered" evidence="1">
    <location>
        <begin position="305"/>
        <end position="338"/>
    </location>
</feature>
<dbReference type="GO" id="GO:0012505">
    <property type="term" value="C:endomembrane system"/>
    <property type="evidence" value="ECO:0007669"/>
    <property type="project" value="TreeGrafter"/>
</dbReference>
<dbReference type="SUPFAM" id="SSF46938">
    <property type="entry name" value="CRAL/TRIO N-terminal domain"/>
    <property type="match status" value="1"/>
</dbReference>
<gene>
    <name evidence="3" type="ORF">BLA29_005238</name>
</gene>
<dbReference type="SMART" id="SM00516">
    <property type="entry name" value="SEC14"/>
    <property type="match status" value="1"/>
</dbReference>
<dbReference type="Gene3D" id="3.40.525.10">
    <property type="entry name" value="CRAL-TRIO lipid binding domain"/>
    <property type="match status" value="1"/>
</dbReference>
<protein>
    <submittedName>
        <fullName evidence="3">Motile sperm domain-containing protein 2-like protein</fullName>
    </submittedName>
</protein>
<keyword evidence="4" id="KW-1185">Reference proteome</keyword>
<reference evidence="3 4" key="1">
    <citation type="submission" date="2017-03" db="EMBL/GenBank/DDBJ databases">
        <title>Genome Survey of Euroglyphus maynei.</title>
        <authorList>
            <person name="Arlian L.G."/>
            <person name="Morgan M.S."/>
            <person name="Rider S.D."/>
        </authorList>
    </citation>
    <scope>NUCLEOTIDE SEQUENCE [LARGE SCALE GENOMIC DNA]</scope>
    <source>
        <strain evidence="3">Arlian Lab</strain>
        <tissue evidence="3">Whole body</tissue>
    </source>
</reference>
<dbReference type="PROSITE" id="PS50191">
    <property type="entry name" value="CRAL_TRIO"/>
    <property type="match status" value="1"/>
</dbReference>
<dbReference type="Pfam" id="PF00650">
    <property type="entry name" value="CRAL_TRIO"/>
    <property type="match status" value="1"/>
</dbReference>
<dbReference type="OrthoDB" id="75724at2759"/>
<feature type="region of interest" description="Disordered" evidence="1">
    <location>
        <begin position="1"/>
        <end position="20"/>
    </location>
</feature>
<dbReference type="InterPro" id="IPR001251">
    <property type="entry name" value="CRAL-TRIO_dom"/>
</dbReference>
<feature type="domain" description="CRAL-TRIO" evidence="2">
    <location>
        <begin position="98"/>
        <end position="260"/>
    </location>
</feature>
<dbReference type="InterPro" id="IPR053012">
    <property type="entry name" value="ER-organelle_contact"/>
</dbReference>
<dbReference type="Proteomes" id="UP000194236">
    <property type="component" value="Unassembled WGS sequence"/>
</dbReference>
<comment type="caution">
    <text evidence="3">The sequence shown here is derived from an EMBL/GenBank/DDBJ whole genome shotgun (WGS) entry which is preliminary data.</text>
</comment>
<evidence type="ECO:0000256" key="1">
    <source>
        <dbReference type="SAM" id="MobiDB-lite"/>
    </source>
</evidence>
<evidence type="ECO:0000259" key="2">
    <source>
        <dbReference type="PROSITE" id="PS50191"/>
    </source>
</evidence>
<sequence>MLPQQSQNDKSSSSMTNNGEMVTKNYTSKSAPLVAKIRQRFFENEWPKNAELYSEQDIERIRNSDWFVKRYLLQSRRNVDDAYNLMVSALRWRQEINLPNLEAKYFPKEFFEIGGLFSYEPDRMGNPVIYLRIRMHKKIKDLEHFVKLFLFYTINRVDMESGENGCTIVFDCSGAGYSNMDLDLLKSLIDVAFKYFPYCIRLVIVYELSWMLNAFRRIAMTFIPSVLTSIVRFSNKNDIHQYIARENLPDFMGGTCKRDYRSVPDNCRTIEEACLEVGFSTEKAKQLLDQFEPFLRESREAIRARQQSKMIENNNSSIGGKSTIHNNTNEQSNTEPKI</sequence>
<dbReference type="AlphaFoldDB" id="A0A1Y3BGA2"/>
<dbReference type="EMBL" id="MUJZ01020570">
    <property type="protein sequence ID" value="OTF79961.1"/>
    <property type="molecule type" value="Genomic_DNA"/>
</dbReference>
<dbReference type="PANTHER" id="PTHR46384:SF1">
    <property type="entry name" value="MOTILE SPERM DOMAIN-CONTAINING PROTEIN 2"/>
    <property type="match status" value="1"/>
</dbReference>
<proteinExistence type="predicted"/>